<dbReference type="EMBL" id="FPKU01000003">
    <property type="protein sequence ID" value="SFZ86169.1"/>
    <property type="molecule type" value="Genomic_DNA"/>
</dbReference>
<dbReference type="Pfam" id="PF08448">
    <property type="entry name" value="PAS_4"/>
    <property type="match status" value="1"/>
</dbReference>
<evidence type="ECO:0000256" key="8">
    <source>
        <dbReference type="SAM" id="Phobius"/>
    </source>
</evidence>
<comment type="subcellular location">
    <subcellularLocation>
        <location evidence="1">Cell membrane</location>
        <topology evidence="1">Multi-pass membrane protein</topology>
    </subcellularLocation>
</comment>
<dbReference type="FunFam" id="3.30.70.270:FF:000001">
    <property type="entry name" value="Diguanylate cyclase domain protein"/>
    <property type="match status" value="1"/>
</dbReference>
<evidence type="ECO:0000259" key="9">
    <source>
        <dbReference type="PROSITE" id="PS50113"/>
    </source>
</evidence>
<reference evidence="11 12" key="1">
    <citation type="submission" date="2016-11" db="EMBL/GenBank/DDBJ databases">
        <authorList>
            <person name="Jaros S."/>
            <person name="Januszkiewicz K."/>
            <person name="Wedrychowicz H."/>
        </authorList>
    </citation>
    <scope>NUCLEOTIDE SEQUENCE [LARGE SCALE GENOMIC DNA]</scope>
    <source>
        <strain evidence="11 12">ATCC 23634</strain>
    </source>
</reference>
<dbReference type="AlphaFoldDB" id="A0A1K2I1G4"/>
<dbReference type="RefSeq" id="WP_072345556.1">
    <property type="nucleotide sequence ID" value="NZ_FPKU01000003.1"/>
</dbReference>
<accession>A0A1K2I1G4</accession>
<evidence type="ECO:0000313" key="12">
    <source>
        <dbReference type="Proteomes" id="UP000183447"/>
    </source>
</evidence>
<evidence type="ECO:0000256" key="6">
    <source>
        <dbReference type="ARBA" id="ARBA00023136"/>
    </source>
</evidence>
<feature type="domain" description="PAC" evidence="9">
    <location>
        <begin position="265"/>
        <end position="317"/>
    </location>
</feature>
<dbReference type="GO" id="GO:0052621">
    <property type="term" value="F:diguanylate cyclase activity"/>
    <property type="evidence" value="ECO:0007669"/>
    <property type="project" value="UniProtKB-EC"/>
</dbReference>
<dbReference type="InterPro" id="IPR000160">
    <property type="entry name" value="GGDEF_dom"/>
</dbReference>
<dbReference type="OrthoDB" id="9814202at2"/>
<dbReference type="InterPro" id="IPR013656">
    <property type="entry name" value="PAS_4"/>
</dbReference>
<dbReference type="InterPro" id="IPR000700">
    <property type="entry name" value="PAS-assoc_C"/>
</dbReference>
<dbReference type="CDD" id="cd01949">
    <property type="entry name" value="GGDEF"/>
    <property type="match status" value="1"/>
</dbReference>
<dbReference type="InterPro" id="IPR043128">
    <property type="entry name" value="Rev_trsase/Diguanyl_cyclase"/>
</dbReference>
<keyword evidence="6 8" id="KW-0472">Membrane</keyword>
<dbReference type="SMART" id="SM00091">
    <property type="entry name" value="PAS"/>
    <property type="match status" value="1"/>
</dbReference>
<evidence type="ECO:0000256" key="5">
    <source>
        <dbReference type="ARBA" id="ARBA00022989"/>
    </source>
</evidence>
<organism evidence="11 12">
    <name type="scientific">Devosia enhydra</name>
    <dbReference type="NCBI Taxonomy" id="665118"/>
    <lineage>
        <taxon>Bacteria</taxon>
        <taxon>Pseudomonadati</taxon>
        <taxon>Pseudomonadota</taxon>
        <taxon>Alphaproteobacteria</taxon>
        <taxon>Hyphomicrobiales</taxon>
        <taxon>Devosiaceae</taxon>
        <taxon>Devosia</taxon>
    </lineage>
</organism>
<keyword evidence="4 8" id="KW-0812">Transmembrane</keyword>
<protein>
    <recommendedName>
        <fullName evidence="2">diguanylate cyclase</fullName>
        <ecNumber evidence="2">2.7.7.65</ecNumber>
    </recommendedName>
</protein>
<dbReference type="PROSITE" id="PS50113">
    <property type="entry name" value="PAC"/>
    <property type="match status" value="1"/>
</dbReference>
<dbReference type="SMART" id="SM00267">
    <property type="entry name" value="GGDEF"/>
    <property type="match status" value="1"/>
</dbReference>
<feature type="transmembrane region" description="Helical" evidence="8">
    <location>
        <begin position="99"/>
        <end position="120"/>
    </location>
</feature>
<dbReference type="Pfam" id="PF00990">
    <property type="entry name" value="GGDEF"/>
    <property type="match status" value="1"/>
</dbReference>
<evidence type="ECO:0000256" key="1">
    <source>
        <dbReference type="ARBA" id="ARBA00004651"/>
    </source>
</evidence>
<dbReference type="PROSITE" id="PS50887">
    <property type="entry name" value="GGDEF"/>
    <property type="match status" value="1"/>
</dbReference>
<evidence type="ECO:0000256" key="4">
    <source>
        <dbReference type="ARBA" id="ARBA00022692"/>
    </source>
</evidence>
<dbReference type="STRING" id="665118.SAMN02983003_3343"/>
<dbReference type="GO" id="GO:0005886">
    <property type="term" value="C:plasma membrane"/>
    <property type="evidence" value="ECO:0007669"/>
    <property type="project" value="UniProtKB-SubCell"/>
</dbReference>
<dbReference type="GO" id="GO:0071555">
    <property type="term" value="P:cell wall organization"/>
    <property type="evidence" value="ECO:0007669"/>
    <property type="project" value="InterPro"/>
</dbReference>
<name>A0A1K2I1G4_9HYPH</name>
<feature type="transmembrane region" description="Helical" evidence="8">
    <location>
        <begin position="132"/>
        <end position="154"/>
    </location>
</feature>
<dbReference type="SUPFAM" id="SSF55073">
    <property type="entry name" value="Nucleotide cyclase"/>
    <property type="match status" value="1"/>
</dbReference>
<evidence type="ECO:0000259" key="10">
    <source>
        <dbReference type="PROSITE" id="PS50887"/>
    </source>
</evidence>
<dbReference type="NCBIfam" id="TIGR00254">
    <property type="entry name" value="GGDEF"/>
    <property type="match status" value="1"/>
</dbReference>
<dbReference type="InterPro" id="IPR011620">
    <property type="entry name" value="Sig_transdc_His_kinase_LytS_TM"/>
</dbReference>
<feature type="transmembrane region" description="Helical" evidence="8">
    <location>
        <begin position="38"/>
        <end position="58"/>
    </location>
</feature>
<gene>
    <name evidence="11" type="ORF">SAMN02983003_3343</name>
</gene>
<dbReference type="NCBIfam" id="TIGR00229">
    <property type="entry name" value="sensory_box"/>
    <property type="match status" value="1"/>
</dbReference>
<keyword evidence="5 8" id="KW-1133">Transmembrane helix</keyword>
<dbReference type="Gene3D" id="3.30.450.20">
    <property type="entry name" value="PAS domain"/>
    <property type="match status" value="1"/>
</dbReference>
<dbReference type="GO" id="GO:0043709">
    <property type="term" value="P:cell adhesion involved in single-species biofilm formation"/>
    <property type="evidence" value="ECO:0007669"/>
    <property type="project" value="TreeGrafter"/>
</dbReference>
<dbReference type="InterPro" id="IPR035965">
    <property type="entry name" value="PAS-like_dom_sf"/>
</dbReference>
<dbReference type="Proteomes" id="UP000183447">
    <property type="component" value="Unassembled WGS sequence"/>
</dbReference>
<dbReference type="CDD" id="cd00130">
    <property type="entry name" value="PAS"/>
    <property type="match status" value="1"/>
</dbReference>
<dbReference type="GO" id="GO:0000155">
    <property type="term" value="F:phosphorelay sensor kinase activity"/>
    <property type="evidence" value="ECO:0007669"/>
    <property type="project" value="InterPro"/>
</dbReference>
<dbReference type="EC" id="2.7.7.65" evidence="2"/>
<feature type="transmembrane region" description="Helical" evidence="8">
    <location>
        <begin position="166"/>
        <end position="185"/>
    </location>
</feature>
<comment type="catalytic activity">
    <reaction evidence="7">
        <text>2 GTP = 3',3'-c-di-GMP + 2 diphosphate</text>
        <dbReference type="Rhea" id="RHEA:24898"/>
        <dbReference type="ChEBI" id="CHEBI:33019"/>
        <dbReference type="ChEBI" id="CHEBI:37565"/>
        <dbReference type="ChEBI" id="CHEBI:58805"/>
        <dbReference type="EC" id="2.7.7.65"/>
    </reaction>
</comment>
<keyword evidence="12" id="KW-1185">Reference proteome</keyword>
<feature type="domain" description="GGDEF" evidence="10">
    <location>
        <begin position="356"/>
        <end position="490"/>
    </location>
</feature>
<dbReference type="InterPro" id="IPR050469">
    <property type="entry name" value="Diguanylate_Cyclase"/>
</dbReference>
<keyword evidence="3" id="KW-1003">Cell membrane</keyword>
<dbReference type="SUPFAM" id="SSF55785">
    <property type="entry name" value="PYP-like sensor domain (PAS domain)"/>
    <property type="match status" value="1"/>
</dbReference>
<dbReference type="InterPro" id="IPR029787">
    <property type="entry name" value="Nucleotide_cyclase"/>
</dbReference>
<proteinExistence type="predicted"/>
<sequence>MGFWRELFLTFSVVALTAMALALIAPRLLRLSVAQGQLLVGLICGAGAIGAMASSATVAPGIQIDLRTSLVATAALVGGPLGAVTTAILAMGFRAYQGGAGAGVGAAIVALTAAASLGVRMACMKRRVRRRAIVIAALATGLITAAAVVALPTLTSQQRWDLSVPLFWLTVVTIILVGFTLRQASDWAWESHMLRSALAQAPNFFYVKNRRSQIVAANQQVAEHHGFASPEALRGRTDLELSPGAHAAALFEAEQALMRSGTPIIEKVEKLRRPDGSEAWYETSKVALRDPWGAVIGLTGVTVDITQRMRLEADLRAANAALEALAGTDPLTGLANRRSFDAALARAIAEAQRRDTGFAVLMLDVDMFKSYNDLYGHMQGDDCLKAIAGVLVSALQRPADIAARYGGEEFAMVLPDTDLAGAMVVAERIRADIVRRAITHKGSPFGVVTASIGVATSMGGEAAQQVMAAADAALYAAKLADRNTVRNAGAPAS</sequence>
<dbReference type="PANTHER" id="PTHR45138">
    <property type="entry name" value="REGULATORY COMPONENTS OF SENSORY TRANSDUCTION SYSTEM"/>
    <property type="match status" value="1"/>
</dbReference>
<evidence type="ECO:0000256" key="2">
    <source>
        <dbReference type="ARBA" id="ARBA00012528"/>
    </source>
</evidence>
<evidence type="ECO:0000313" key="11">
    <source>
        <dbReference type="EMBL" id="SFZ86169.1"/>
    </source>
</evidence>
<feature type="transmembrane region" description="Helical" evidence="8">
    <location>
        <begin position="70"/>
        <end position="93"/>
    </location>
</feature>
<dbReference type="GO" id="GO:1902201">
    <property type="term" value="P:negative regulation of bacterial-type flagellum-dependent cell motility"/>
    <property type="evidence" value="ECO:0007669"/>
    <property type="project" value="TreeGrafter"/>
</dbReference>
<dbReference type="Pfam" id="PF07694">
    <property type="entry name" value="5TM-5TMR_LYT"/>
    <property type="match status" value="1"/>
</dbReference>
<dbReference type="InterPro" id="IPR000014">
    <property type="entry name" value="PAS"/>
</dbReference>
<evidence type="ECO:0000256" key="7">
    <source>
        <dbReference type="ARBA" id="ARBA00034247"/>
    </source>
</evidence>
<evidence type="ECO:0000256" key="3">
    <source>
        <dbReference type="ARBA" id="ARBA00022475"/>
    </source>
</evidence>
<dbReference type="Gene3D" id="3.30.70.270">
    <property type="match status" value="1"/>
</dbReference>
<dbReference type="PANTHER" id="PTHR45138:SF9">
    <property type="entry name" value="DIGUANYLATE CYCLASE DGCM-RELATED"/>
    <property type="match status" value="1"/>
</dbReference>